<comment type="similarity">
    <text evidence="2">Belongs to the AB hydrolase superfamily. Epoxide hydrolase family.</text>
</comment>
<dbReference type="PANTHER" id="PTHR43329">
    <property type="entry name" value="EPOXIDE HYDROLASE"/>
    <property type="match status" value="1"/>
</dbReference>
<dbReference type="Pfam" id="PF00561">
    <property type="entry name" value="Abhydrolase_1"/>
    <property type="match status" value="1"/>
</dbReference>
<feature type="domain" description="AB hydrolase-1" evidence="3">
    <location>
        <begin position="18"/>
        <end position="251"/>
    </location>
</feature>
<reference evidence="4 5" key="1">
    <citation type="journal article" date="2015" name="Sci. Rep.">
        <title>Genome of the facultative scuticociliatosis pathogen Pseudocohnilembus persalinus provides insight into its virulence through horizontal gene transfer.</title>
        <authorList>
            <person name="Xiong J."/>
            <person name="Wang G."/>
            <person name="Cheng J."/>
            <person name="Tian M."/>
            <person name="Pan X."/>
            <person name="Warren A."/>
            <person name="Jiang C."/>
            <person name="Yuan D."/>
            <person name="Miao W."/>
        </authorList>
    </citation>
    <scope>NUCLEOTIDE SEQUENCE [LARGE SCALE GENOMIC DNA]</scope>
    <source>
        <strain evidence="4">36N120E</strain>
    </source>
</reference>
<evidence type="ECO:0000313" key="4">
    <source>
        <dbReference type="EMBL" id="KRX05056.1"/>
    </source>
</evidence>
<accession>A0A0V0QSQ7</accession>
<comment type="caution">
    <text evidence="4">The sequence shown here is derived from an EMBL/GenBank/DDBJ whole genome shotgun (WGS) entry which is preliminary data.</text>
</comment>
<dbReference type="InterPro" id="IPR029058">
    <property type="entry name" value="AB_hydrolase_fold"/>
</dbReference>
<dbReference type="InParanoid" id="A0A0V0QSQ7"/>
<dbReference type="InterPro" id="IPR000073">
    <property type="entry name" value="AB_hydrolase_1"/>
</dbReference>
<name>A0A0V0QSQ7_PSEPJ</name>
<protein>
    <recommendedName>
        <fullName evidence="3">AB hydrolase-1 domain-containing protein</fullName>
    </recommendedName>
</protein>
<dbReference type="SUPFAM" id="SSF53474">
    <property type="entry name" value="alpha/beta-Hydrolases"/>
    <property type="match status" value="1"/>
</dbReference>
<dbReference type="PRINTS" id="PR00412">
    <property type="entry name" value="EPOXHYDRLASE"/>
</dbReference>
<dbReference type="OrthoDB" id="284184at2759"/>
<dbReference type="Proteomes" id="UP000054937">
    <property type="component" value="Unassembled WGS sequence"/>
</dbReference>
<dbReference type="Gene3D" id="3.40.50.1820">
    <property type="entry name" value="alpha/beta hydrolase"/>
    <property type="match status" value="1"/>
</dbReference>
<keyword evidence="1" id="KW-0378">Hydrolase</keyword>
<dbReference type="EMBL" id="LDAU01000110">
    <property type="protein sequence ID" value="KRX05056.1"/>
    <property type="molecule type" value="Genomic_DNA"/>
</dbReference>
<dbReference type="GO" id="GO:0016787">
    <property type="term" value="F:hydrolase activity"/>
    <property type="evidence" value="ECO:0007669"/>
    <property type="project" value="UniProtKB-KW"/>
</dbReference>
<dbReference type="AlphaFoldDB" id="A0A0V0QSQ7"/>
<evidence type="ECO:0000259" key="3">
    <source>
        <dbReference type="Pfam" id="PF00561"/>
    </source>
</evidence>
<evidence type="ECO:0000256" key="1">
    <source>
        <dbReference type="ARBA" id="ARBA00022801"/>
    </source>
</evidence>
<sequence length="271" mass="32058">MTQLLPHELEGNKNSDNLVILIHGWPDSIKIWDETVKNLDLQNSYILKLSYPNYHKQQQSKLGINFKQTVERMKNTIEMVDNGKNYKKVLIGHDWGAYISYLYDITYPKTIDRLICLDISPYPETSFLAIVITILYQWWNIWSFILGLIYKPLGNLLTNLFISAMGNEYPYEKERINCSMGYFYLYIWIDIIKNLILRKKGKLAGYRPSVPFVYIFGKDKLFQFHNDKWIQKIQKNPSNELHMVKGGHWVQQQHSKFIAQLINKKITEITQ</sequence>
<evidence type="ECO:0000313" key="5">
    <source>
        <dbReference type="Proteomes" id="UP000054937"/>
    </source>
</evidence>
<dbReference type="OMA" id="LLITHDW"/>
<organism evidence="4 5">
    <name type="scientific">Pseudocohnilembus persalinus</name>
    <name type="common">Ciliate</name>
    <dbReference type="NCBI Taxonomy" id="266149"/>
    <lineage>
        <taxon>Eukaryota</taxon>
        <taxon>Sar</taxon>
        <taxon>Alveolata</taxon>
        <taxon>Ciliophora</taxon>
        <taxon>Intramacronucleata</taxon>
        <taxon>Oligohymenophorea</taxon>
        <taxon>Scuticociliatia</taxon>
        <taxon>Philasterida</taxon>
        <taxon>Pseudocohnilembidae</taxon>
        <taxon>Pseudocohnilembus</taxon>
    </lineage>
</organism>
<proteinExistence type="inferred from homology"/>
<dbReference type="InterPro" id="IPR000639">
    <property type="entry name" value="Epox_hydrolase-like"/>
</dbReference>
<evidence type="ECO:0000256" key="2">
    <source>
        <dbReference type="ARBA" id="ARBA00038334"/>
    </source>
</evidence>
<gene>
    <name evidence="4" type="ORF">PPERSA_06690</name>
</gene>
<keyword evidence="5" id="KW-1185">Reference proteome</keyword>